<protein>
    <recommendedName>
        <fullName evidence="3">Venom dipeptidyl peptidase 4</fullName>
    </recommendedName>
</protein>
<dbReference type="GO" id="GO:0005886">
    <property type="term" value="C:plasma membrane"/>
    <property type="evidence" value="ECO:0007669"/>
    <property type="project" value="TreeGrafter"/>
</dbReference>
<feature type="transmembrane region" description="Helical" evidence="5">
    <location>
        <begin position="48"/>
        <end position="75"/>
    </location>
</feature>
<keyword evidence="2" id="KW-0325">Glycoprotein</keyword>
<evidence type="ECO:0000256" key="2">
    <source>
        <dbReference type="ARBA" id="ARBA00023180"/>
    </source>
</evidence>
<sequence length="860" mass="98528">MHANLHSDRNEWRLPPDDTLQVGEPKTKKSEVGDEEELAHFDDDGHNWWSIIFSLLVIGLVITGIVAAIFIVGYVDELLYWHGQRMHLEDLLEGDLTPKRLPSSWVSPTQFLFQSDDGSLSILDTTKNFTLSVLVTNNTLRQLNVKGYQCSKDLTYVLLKHNLKSTFRQSFTAHYTIYDVSKDHHIPVRMEFSPKAQPERLQFVSWLGNTTSLLIIFNNDIYYRKSPTDEYDVRITFSGQPDLIYNGIPDWLYQEDILQTQQALWSSPDGTHLLYATFNDSQVGILNFPWFQTGSVLGSMESSEQIPTFPSSRTLRYPRPGTPIPSVQLWIVNISNVTSLKYHLVQPPKALLNQDYYLTSAGWIDQKNSQVSVVWINRVQNLSIVSACLAPNWTCVETHAERALEKSWLEIQEHPMFSPDGDRYLLLASVQEGSREMFTHIKHMTVTKQRIGVLSHGRHEVTKILAWDAVSHRIYYLATEENRPGERHLYVVQDPSREDPRHVESHCITCDLGDVLWSSRYLYSNCTHFNAEINPRTDNTTPLYYILHCEGPGLPLAAAHNASSHKLLKILYDSRPSKWPLIEKYAMPTRKSLEVPLPQGSKAQVQLLLPPSWREELRDAAYPVLVEVNGRPGSKSVSEEFQIDWGTYMSSHCDIVYIKLDVRGSRGQSDRSIFHQIGGVEVQDQVTVLEHLLEKLKYLDKTRIGIWGWGYGGYVTSMVLGLGNQQKIYKCGISVNPISDWLFYNAAFTERIMGMPNENYKGYVEADATQRARNIPKHSFFLIHGLADLTAPYQHGVMLASALTKAGVLYRYQSYADQGHYLEGVIEHLYYSMQHFFEECLNLDSDEKAKEREEKKDENK</sequence>
<evidence type="ECO:0000256" key="4">
    <source>
        <dbReference type="SAM" id="MobiDB-lite"/>
    </source>
</evidence>
<dbReference type="GO" id="GO:0008236">
    <property type="term" value="F:serine-type peptidase activity"/>
    <property type="evidence" value="ECO:0007669"/>
    <property type="project" value="InterPro"/>
</dbReference>
<accession>A0A9N9XHE6</accession>
<dbReference type="Pfam" id="PF00930">
    <property type="entry name" value="DPPIV_N"/>
    <property type="match status" value="1"/>
</dbReference>
<reference evidence="8" key="1">
    <citation type="submission" date="2022-01" db="EMBL/GenBank/DDBJ databases">
        <authorList>
            <person name="King R."/>
        </authorList>
    </citation>
    <scope>NUCLEOTIDE SEQUENCE</scope>
</reference>
<gene>
    <name evidence="8" type="ORF">PHYEVI_LOCUS475</name>
</gene>
<feature type="domain" description="Dipeptidylpeptidase IV N-terminal" evidence="7">
    <location>
        <begin position="151"/>
        <end position="518"/>
    </location>
</feature>
<evidence type="ECO:0000256" key="5">
    <source>
        <dbReference type="SAM" id="Phobius"/>
    </source>
</evidence>
<dbReference type="AlphaFoldDB" id="A0A9N9XHE6"/>
<proteinExistence type="inferred from homology"/>
<dbReference type="EMBL" id="OU900094">
    <property type="protein sequence ID" value="CAG9854008.1"/>
    <property type="molecule type" value="Genomic_DNA"/>
</dbReference>
<feature type="domain" description="Peptidase S9 prolyl oligopeptidase catalytic" evidence="6">
    <location>
        <begin position="643"/>
        <end position="842"/>
    </location>
</feature>
<dbReference type="SUPFAM" id="SSF53474">
    <property type="entry name" value="alpha/beta-Hydrolases"/>
    <property type="match status" value="1"/>
</dbReference>
<keyword evidence="9" id="KW-1185">Reference proteome</keyword>
<organism evidence="8 9">
    <name type="scientific">Phyllotreta striolata</name>
    <name type="common">Striped flea beetle</name>
    <name type="synonym">Crioceris striolata</name>
    <dbReference type="NCBI Taxonomy" id="444603"/>
    <lineage>
        <taxon>Eukaryota</taxon>
        <taxon>Metazoa</taxon>
        <taxon>Ecdysozoa</taxon>
        <taxon>Arthropoda</taxon>
        <taxon>Hexapoda</taxon>
        <taxon>Insecta</taxon>
        <taxon>Pterygota</taxon>
        <taxon>Neoptera</taxon>
        <taxon>Endopterygota</taxon>
        <taxon>Coleoptera</taxon>
        <taxon>Polyphaga</taxon>
        <taxon>Cucujiformia</taxon>
        <taxon>Chrysomeloidea</taxon>
        <taxon>Chrysomelidae</taxon>
        <taxon>Galerucinae</taxon>
        <taxon>Alticini</taxon>
        <taxon>Phyllotreta</taxon>
    </lineage>
</organism>
<feature type="compositionally biased region" description="Basic and acidic residues" evidence="4">
    <location>
        <begin position="1"/>
        <end position="16"/>
    </location>
</feature>
<dbReference type="Gene3D" id="2.140.10.30">
    <property type="entry name" value="Dipeptidylpeptidase IV, N-terminal domain"/>
    <property type="match status" value="1"/>
</dbReference>
<name>A0A9N9XHE6_PHYSR</name>
<dbReference type="InterPro" id="IPR050278">
    <property type="entry name" value="Serine_Prot_S9B/DPPIV"/>
</dbReference>
<dbReference type="PANTHER" id="PTHR11731">
    <property type="entry name" value="PROTEASE FAMILY S9B,C DIPEPTIDYL-PEPTIDASE IV-RELATED"/>
    <property type="match status" value="1"/>
</dbReference>
<comment type="similarity">
    <text evidence="1">Belongs to the peptidase S9B family. DPPIV subfamily.</text>
</comment>
<dbReference type="InterPro" id="IPR002469">
    <property type="entry name" value="Peptidase_S9B_N"/>
</dbReference>
<dbReference type="PANTHER" id="PTHR11731:SF187">
    <property type="entry name" value="INACTIVE DIPEPTIDYL PEPTIDASE 10-LIKE PROTEIN"/>
    <property type="match status" value="1"/>
</dbReference>
<dbReference type="Gene3D" id="3.40.50.1820">
    <property type="entry name" value="alpha/beta hydrolase"/>
    <property type="match status" value="1"/>
</dbReference>
<dbReference type="Pfam" id="PF00326">
    <property type="entry name" value="Peptidase_S9"/>
    <property type="match status" value="1"/>
</dbReference>
<evidence type="ECO:0000256" key="3">
    <source>
        <dbReference type="ARBA" id="ARBA00072929"/>
    </source>
</evidence>
<dbReference type="FunFam" id="3.40.50.1820:FF:000003">
    <property type="entry name" value="Dipeptidyl peptidase 4"/>
    <property type="match status" value="1"/>
</dbReference>
<dbReference type="InterPro" id="IPR029058">
    <property type="entry name" value="AB_hydrolase_fold"/>
</dbReference>
<evidence type="ECO:0000259" key="7">
    <source>
        <dbReference type="Pfam" id="PF00930"/>
    </source>
</evidence>
<feature type="region of interest" description="Disordered" evidence="4">
    <location>
        <begin position="1"/>
        <end position="33"/>
    </location>
</feature>
<dbReference type="GO" id="GO:0006508">
    <property type="term" value="P:proteolysis"/>
    <property type="evidence" value="ECO:0007669"/>
    <property type="project" value="InterPro"/>
</dbReference>
<dbReference type="GO" id="GO:0008239">
    <property type="term" value="F:dipeptidyl-peptidase activity"/>
    <property type="evidence" value="ECO:0007669"/>
    <property type="project" value="TreeGrafter"/>
</dbReference>
<keyword evidence="5" id="KW-0472">Membrane</keyword>
<keyword evidence="5" id="KW-1133">Transmembrane helix</keyword>
<dbReference type="SUPFAM" id="SSF82171">
    <property type="entry name" value="DPP6 N-terminal domain-like"/>
    <property type="match status" value="1"/>
</dbReference>
<dbReference type="OrthoDB" id="16520at2759"/>
<keyword evidence="5" id="KW-0812">Transmembrane</keyword>
<evidence type="ECO:0000313" key="8">
    <source>
        <dbReference type="EMBL" id="CAG9854008.1"/>
    </source>
</evidence>
<dbReference type="Proteomes" id="UP001153712">
    <property type="component" value="Chromosome 1"/>
</dbReference>
<evidence type="ECO:0000313" key="9">
    <source>
        <dbReference type="Proteomes" id="UP001153712"/>
    </source>
</evidence>
<dbReference type="InterPro" id="IPR001375">
    <property type="entry name" value="Peptidase_S9_cat"/>
</dbReference>
<evidence type="ECO:0000256" key="1">
    <source>
        <dbReference type="ARBA" id="ARBA00010036"/>
    </source>
</evidence>
<evidence type="ECO:0000259" key="6">
    <source>
        <dbReference type="Pfam" id="PF00326"/>
    </source>
</evidence>